<dbReference type="Proteomes" id="UP000542776">
    <property type="component" value="Unassembled WGS sequence"/>
</dbReference>
<organism evidence="5 6">
    <name type="scientific">Aureimonas pseudogalii</name>
    <dbReference type="NCBI Taxonomy" id="1744844"/>
    <lineage>
        <taxon>Bacteria</taxon>
        <taxon>Pseudomonadati</taxon>
        <taxon>Pseudomonadota</taxon>
        <taxon>Alphaproteobacteria</taxon>
        <taxon>Hyphomicrobiales</taxon>
        <taxon>Aurantimonadaceae</taxon>
        <taxon>Aureimonas</taxon>
    </lineage>
</organism>
<dbReference type="PROSITE" id="PS51462">
    <property type="entry name" value="NUDIX"/>
    <property type="match status" value="1"/>
</dbReference>
<protein>
    <submittedName>
        <fullName evidence="5">8-oxo-dGTP diphosphatase</fullName>
        <ecNumber evidence="5">3.6.1.55</ecNumber>
    </submittedName>
</protein>
<dbReference type="InterPro" id="IPR020084">
    <property type="entry name" value="NUDIX_hydrolase_CS"/>
</dbReference>
<dbReference type="InterPro" id="IPR020476">
    <property type="entry name" value="Nudix_hydrolase"/>
</dbReference>
<name>A0A7W6H5G3_9HYPH</name>
<dbReference type="GO" id="GO:0035539">
    <property type="term" value="F:8-oxo-7,8-dihydrodeoxyguanosine triphosphate pyrophosphatase activity"/>
    <property type="evidence" value="ECO:0007669"/>
    <property type="project" value="UniProtKB-EC"/>
</dbReference>
<gene>
    <name evidence="5" type="ORF">GGR04_002772</name>
</gene>
<evidence type="ECO:0000259" key="4">
    <source>
        <dbReference type="PROSITE" id="PS51462"/>
    </source>
</evidence>
<evidence type="ECO:0000313" key="5">
    <source>
        <dbReference type="EMBL" id="MBB3998917.1"/>
    </source>
</evidence>
<dbReference type="SUPFAM" id="SSF55811">
    <property type="entry name" value="Nudix"/>
    <property type="match status" value="1"/>
</dbReference>
<dbReference type="PRINTS" id="PR00502">
    <property type="entry name" value="NUDIXFAMILY"/>
</dbReference>
<comment type="similarity">
    <text evidence="3">Belongs to the Nudix hydrolase family.</text>
</comment>
<comment type="caution">
    <text evidence="5">The sequence shown here is derived from an EMBL/GenBank/DDBJ whole genome shotgun (WGS) entry which is preliminary data.</text>
</comment>
<dbReference type="CDD" id="cd04673">
    <property type="entry name" value="NUDIX_ADPRase"/>
    <property type="match status" value="1"/>
</dbReference>
<dbReference type="Pfam" id="PF00293">
    <property type="entry name" value="NUDIX"/>
    <property type="match status" value="1"/>
</dbReference>
<dbReference type="PANTHER" id="PTHR43736:SF1">
    <property type="entry name" value="DIHYDRONEOPTERIN TRIPHOSPHATE DIPHOSPHATASE"/>
    <property type="match status" value="1"/>
</dbReference>
<dbReference type="PROSITE" id="PS00893">
    <property type="entry name" value="NUDIX_BOX"/>
    <property type="match status" value="1"/>
</dbReference>
<evidence type="ECO:0000256" key="1">
    <source>
        <dbReference type="ARBA" id="ARBA00001946"/>
    </source>
</evidence>
<keyword evidence="6" id="KW-1185">Reference proteome</keyword>
<reference evidence="5 6" key="1">
    <citation type="submission" date="2020-08" db="EMBL/GenBank/DDBJ databases">
        <title>Genomic Encyclopedia of Type Strains, Phase IV (KMG-IV): sequencing the most valuable type-strain genomes for metagenomic binning, comparative biology and taxonomic classification.</title>
        <authorList>
            <person name="Goeker M."/>
        </authorList>
    </citation>
    <scope>NUCLEOTIDE SEQUENCE [LARGE SCALE GENOMIC DNA]</scope>
    <source>
        <strain evidence="5 6">DSM 102238</strain>
    </source>
</reference>
<dbReference type="Gene3D" id="3.90.79.10">
    <property type="entry name" value="Nucleoside Triphosphate Pyrophosphohydrolase"/>
    <property type="match status" value="1"/>
</dbReference>
<feature type="domain" description="Nudix hydrolase" evidence="4">
    <location>
        <begin position="5"/>
        <end position="134"/>
    </location>
</feature>
<dbReference type="RefSeq" id="WP_183200443.1">
    <property type="nucleotide sequence ID" value="NZ_JACIEK010000007.1"/>
</dbReference>
<dbReference type="EMBL" id="JACIEK010000007">
    <property type="protein sequence ID" value="MBB3998917.1"/>
    <property type="molecule type" value="Genomic_DNA"/>
</dbReference>
<comment type="cofactor">
    <cofactor evidence="1">
        <name>Mg(2+)</name>
        <dbReference type="ChEBI" id="CHEBI:18420"/>
    </cofactor>
</comment>
<dbReference type="InterPro" id="IPR015797">
    <property type="entry name" value="NUDIX_hydrolase-like_dom_sf"/>
</dbReference>
<keyword evidence="2 3" id="KW-0378">Hydrolase</keyword>
<evidence type="ECO:0000256" key="3">
    <source>
        <dbReference type="RuleBase" id="RU003476"/>
    </source>
</evidence>
<dbReference type="PANTHER" id="PTHR43736">
    <property type="entry name" value="ADP-RIBOSE PYROPHOSPHATASE"/>
    <property type="match status" value="1"/>
</dbReference>
<evidence type="ECO:0000256" key="2">
    <source>
        <dbReference type="ARBA" id="ARBA00022801"/>
    </source>
</evidence>
<sequence length="144" mass="14740">MSALRPVVVVSVALFRGHDLLLVLRARAPFAGLWSLPGGRVEFGEGLEAAARRELREETGLSAGTLRFVRNHEAIDAANGAHAVIAVFAARADAGDASDPQAGDDAAEARFVTPAQFAALAADGQTTAGLAGVVEAAQALLPLS</sequence>
<dbReference type="AlphaFoldDB" id="A0A7W6H5G3"/>
<dbReference type="InterPro" id="IPR000086">
    <property type="entry name" value="NUDIX_hydrolase_dom"/>
</dbReference>
<dbReference type="EC" id="3.6.1.55" evidence="5"/>
<proteinExistence type="inferred from homology"/>
<evidence type="ECO:0000313" key="6">
    <source>
        <dbReference type="Proteomes" id="UP000542776"/>
    </source>
</evidence>
<accession>A0A7W6H5G3</accession>